<gene>
    <name evidence="2" type="ORF">NSK_005508</name>
</gene>
<dbReference type="PRINTS" id="PR01693">
    <property type="entry name" value="CYANASE"/>
</dbReference>
<dbReference type="EMBL" id="SDOX01000062">
    <property type="protein sequence ID" value="TFJ83188.1"/>
    <property type="molecule type" value="Genomic_DNA"/>
</dbReference>
<dbReference type="InterPro" id="IPR003712">
    <property type="entry name" value="Cyanate_lyase_C"/>
</dbReference>
<dbReference type="SMART" id="SM01116">
    <property type="entry name" value="Cyanate_lyase"/>
    <property type="match status" value="1"/>
</dbReference>
<dbReference type="InterPro" id="IPR008076">
    <property type="entry name" value="Cyanase"/>
</dbReference>
<evidence type="ECO:0000313" key="3">
    <source>
        <dbReference type="Proteomes" id="UP000355283"/>
    </source>
</evidence>
<accession>A0A4D9D3J5</accession>
<evidence type="ECO:0000259" key="1">
    <source>
        <dbReference type="SMART" id="SM01116"/>
    </source>
</evidence>
<reference evidence="2 3" key="1">
    <citation type="submission" date="2019-01" db="EMBL/GenBank/DDBJ databases">
        <title>Nuclear Genome Assembly of the Microalgal Biofuel strain Nannochloropsis salina CCMP1776.</title>
        <authorList>
            <person name="Hovde B."/>
        </authorList>
    </citation>
    <scope>NUCLEOTIDE SEQUENCE [LARGE SCALE GENOMIC DNA]</scope>
    <source>
        <strain evidence="2 3">CCMP1776</strain>
    </source>
</reference>
<dbReference type="Proteomes" id="UP000355283">
    <property type="component" value="Unassembled WGS sequence"/>
</dbReference>
<dbReference type="PANTHER" id="PTHR34186:SF2">
    <property type="entry name" value="CYANATE HYDRATASE"/>
    <property type="match status" value="1"/>
</dbReference>
<dbReference type="Pfam" id="PF02560">
    <property type="entry name" value="Cyanate_lyase"/>
    <property type="match status" value="1"/>
</dbReference>
<feature type="domain" description="Cyanate lyase C-terminal" evidence="1">
    <location>
        <begin position="49"/>
        <end position="123"/>
    </location>
</feature>
<dbReference type="InterPro" id="IPR036581">
    <property type="entry name" value="Cyanate_lyase_C_sf"/>
</dbReference>
<dbReference type="Gene3D" id="3.30.1160.10">
    <property type="entry name" value="Cyanate lyase, C-terminal domain"/>
    <property type="match status" value="1"/>
</dbReference>
<protein>
    <recommendedName>
        <fullName evidence="1">Cyanate lyase C-terminal domain-containing protein</fullName>
    </recommendedName>
</protein>
<dbReference type="OrthoDB" id="10019422at2759"/>
<name>A0A4D9D3J5_9STRA</name>
<sequence length="133" mass="14867">MEAAVPTLTGKDLEIMQEVSIEGGGIADGLWRMPQVDDPPPPPQVPFRSYDRDVLRTEPLVYRLEEAVLHYGLGIKAIVNEKFGDGIMSAIDMYATVERVKGPQGEPRVVLTLNGKFLPHVEQRETLNVQQRE</sequence>
<comment type="caution">
    <text evidence="2">The sequence shown here is derived from an EMBL/GenBank/DDBJ whole genome shotgun (WGS) entry which is preliminary data.</text>
</comment>
<dbReference type="SUPFAM" id="SSF55234">
    <property type="entry name" value="Cyanase C-terminal domain"/>
    <property type="match status" value="1"/>
</dbReference>
<keyword evidence="3" id="KW-1185">Reference proteome</keyword>
<dbReference type="GO" id="GO:0008824">
    <property type="term" value="F:cyanate hydratase activity"/>
    <property type="evidence" value="ECO:0007669"/>
    <property type="project" value="InterPro"/>
</dbReference>
<dbReference type="PANTHER" id="PTHR34186">
    <property type="entry name" value="CYANATE HYDRATASE"/>
    <property type="match status" value="1"/>
</dbReference>
<evidence type="ECO:0000313" key="2">
    <source>
        <dbReference type="EMBL" id="TFJ83188.1"/>
    </source>
</evidence>
<proteinExistence type="predicted"/>
<organism evidence="2 3">
    <name type="scientific">Nannochloropsis salina CCMP1776</name>
    <dbReference type="NCBI Taxonomy" id="1027361"/>
    <lineage>
        <taxon>Eukaryota</taxon>
        <taxon>Sar</taxon>
        <taxon>Stramenopiles</taxon>
        <taxon>Ochrophyta</taxon>
        <taxon>Eustigmatophyceae</taxon>
        <taxon>Eustigmatales</taxon>
        <taxon>Monodopsidaceae</taxon>
        <taxon>Microchloropsis</taxon>
        <taxon>Microchloropsis salina</taxon>
    </lineage>
</organism>
<dbReference type="AlphaFoldDB" id="A0A4D9D3J5"/>